<accession>A0ABR7J5M9</accession>
<organism evidence="1 2">
    <name type="scientific">Flavobacterium kayseriense</name>
    <dbReference type="NCBI Taxonomy" id="2764714"/>
    <lineage>
        <taxon>Bacteria</taxon>
        <taxon>Pseudomonadati</taxon>
        <taxon>Bacteroidota</taxon>
        <taxon>Flavobacteriia</taxon>
        <taxon>Flavobacteriales</taxon>
        <taxon>Flavobacteriaceae</taxon>
        <taxon>Flavobacterium</taxon>
    </lineage>
</organism>
<sequence length="45" mass="5066">MALHRMFTLAVANAPENETDNYTAKTLSPAYLALCELLKNVREIQ</sequence>
<evidence type="ECO:0000313" key="2">
    <source>
        <dbReference type="Proteomes" id="UP000629963"/>
    </source>
</evidence>
<keyword evidence="2" id="KW-1185">Reference proteome</keyword>
<dbReference type="Proteomes" id="UP000629963">
    <property type="component" value="Unassembled WGS sequence"/>
</dbReference>
<gene>
    <name evidence="1" type="ORF">H8R23_04930</name>
</gene>
<proteinExistence type="predicted"/>
<dbReference type="RefSeq" id="WP_187009298.1">
    <property type="nucleotide sequence ID" value="NZ_JACRUI010000001.1"/>
</dbReference>
<comment type="caution">
    <text evidence="1">The sequence shown here is derived from an EMBL/GenBank/DDBJ whole genome shotgun (WGS) entry which is preliminary data.</text>
</comment>
<protein>
    <submittedName>
        <fullName evidence="1">Uncharacterized protein</fullName>
    </submittedName>
</protein>
<dbReference type="EMBL" id="JACRUJ010000001">
    <property type="protein sequence ID" value="MBC5840741.1"/>
    <property type="molecule type" value="Genomic_DNA"/>
</dbReference>
<name>A0ABR7J5M9_9FLAO</name>
<reference evidence="1 2" key="1">
    <citation type="submission" date="2020-08" db="EMBL/GenBank/DDBJ databases">
        <title>Description of novel Flavobacterium F-380 isolate.</title>
        <authorList>
            <person name="Saticioglu I.B."/>
            <person name="Duman M."/>
            <person name="Altun S."/>
        </authorList>
    </citation>
    <scope>NUCLEOTIDE SEQUENCE [LARGE SCALE GENOMIC DNA]</scope>
    <source>
        <strain evidence="1 2">F-380</strain>
    </source>
</reference>
<evidence type="ECO:0000313" key="1">
    <source>
        <dbReference type="EMBL" id="MBC5840741.1"/>
    </source>
</evidence>